<sequence>MQRHPLEHKRYTSVFVFGLYDTSRRSPHFGLGRRGGVILVAFHDHSLLDAFAFALLLFSFCSAPFPCYWSFCYTRYHCSRVYFSFFAISIQSVSMTYSVRRAVIDGM</sequence>
<evidence type="ECO:0000313" key="2">
    <source>
        <dbReference type="EMBL" id="KXS12709.1"/>
    </source>
</evidence>
<keyword evidence="1" id="KW-0472">Membrane</keyword>
<name>A0A139A7P3_GONPJ</name>
<gene>
    <name evidence="2" type="ORF">M427DRAFT_391011</name>
</gene>
<protein>
    <recommendedName>
        <fullName evidence="4">Transmembrane protein</fullName>
    </recommendedName>
</protein>
<evidence type="ECO:0000256" key="1">
    <source>
        <dbReference type="SAM" id="Phobius"/>
    </source>
</evidence>
<dbReference type="AlphaFoldDB" id="A0A139A7P3"/>
<keyword evidence="1" id="KW-1133">Transmembrane helix</keyword>
<accession>A0A139A7P3</accession>
<dbReference type="Proteomes" id="UP000070544">
    <property type="component" value="Unassembled WGS sequence"/>
</dbReference>
<reference evidence="2 3" key="1">
    <citation type="journal article" date="2015" name="Genome Biol. Evol.">
        <title>Phylogenomic analyses indicate that early fungi evolved digesting cell walls of algal ancestors of land plants.</title>
        <authorList>
            <person name="Chang Y."/>
            <person name="Wang S."/>
            <person name="Sekimoto S."/>
            <person name="Aerts A.L."/>
            <person name="Choi C."/>
            <person name="Clum A."/>
            <person name="LaButti K.M."/>
            <person name="Lindquist E.A."/>
            <person name="Yee Ngan C."/>
            <person name="Ohm R.A."/>
            <person name="Salamov A.A."/>
            <person name="Grigoriev I.V."/>
            <person name="Spatafora J.W."/>
            <person name="Berbee M.L."/>
        </authorList>
    </citation>
    <scope>NUCLEOTIDE SEQUENCE [LARGE SCALE GENOMIC DNA]</scope>
    <source>
        <strain evidence="2 3">JEL478</strain>
    </source>
</reference>
<keyword evidence="3" id="KW-1185">Reference proteome</keyword>
<evidence type="ECO:0000313" key="3">
    <source>
        <dbReference type="Proteomes" id="UP000070544"/>
    </source>
</evidence>
<proteinExistence type="predicted"/>
<organism evidence="2 3">
    <name type="scientific">Gonapodya prolifera (strain JEL478)</name>
    <name type="common">Monoblepharis prolifera</name>
    <dbReference type="NCBI Taxonomy" id="1344416"/>
    <lineage>
        <taxon>Eukaryota</taxon>
        <taxon>Fungi</taxon>
        <taxon>Fungi incertae sedis</taxon>
        <taxon>Chytridiomycota</taxon>
        <taxon>Chytridiomycota incertae sedis</taxon>
        <taxon>Monoblepharidomycetes</taxon>
        <taxon>Monoblepharidales</taxon>
        <taxon>Gonapodyaceae</taxon>
        <taxon>Gonapodya</taxon>
    </lineage>
</organism>
<keyword evidence="1" id="KW-0812">Transmembrane</keyword>
<dbReference type="EMBL" id="KQ965785">
    <property type="protein sequence ID" value="KXS12709.1"/>
    <property type="molecule type" value="Genomic_DNA"/>
</dbReference>
<evidence type="ECO:0008006" key="4">
    <source>
        <dbReference type="Google" id="ProtNLM"/>
    </source>
</evidence>
<feature type="transmembrane region" description="Helical" evidence="1">
    <location>
        <begin position="50"/>
        <end position="69"/>
    </location>
</feature>